<dbReference type="EMBL" id="CP163442">
    <property type="protein sequence ID" value="XDQ49986.1"/>
    <property type="molecule type" value="Genomic_DNA"/>
</dbReference>
<dbReference type="AlphaFoldDB" id="A0AB39R6K2"/>
<dbReference type="RefSeq" id="WP_369228509.1">
    <property type="nucleotide sequence ID" value="NZ_CP163442.1"/>
</dbReference>
<name>A0AB39R6K2_9ACTN</name>
<gene>
    <name evidence="1" type="ORF">AB5J52_48580</name>
</gene>
<evidence type="ECO:0000313" key="1">
    <source>
        <dbReference type="EMBL" id="XDQ49986.1"/>
    </source>
</evidence>
<keyword evidence="1" id="KW-0614">Plasmid</keyword>
<accession>A0AB39R6K2</accession>
<geneLocation type="plasmid" evidence="1">
    <name>unnamed1</name>
</geneLocation>
<reference evidence="1" key="1">
    <citation type="submission" date="2024-07" db="EMBL/GenBank/DDBJ databases">
        <authorList>
            <person name="Yu S.T."/>
        </authorList>
    </citation>
    <scope>NUCLEOTIDE SEQUENCE</scope>
    <source>
        <strain evidence="1">R39</strain>
        <plasmid evidence="1">unnamed1</plasmid>
    </source>
</reference>
<protein>
    <submittedName>
        <fullName evidence="1">Uncharacterized protein</fullName>
    </submittedName>
</protein>
<sequence length="41" mass="4051">MAGSFAGRRLGGPPAQGRGAAHGWLIAALNVGVGHADARIL</sequence>
<proteinExistence type="predicted"/>
<organism evidence="1">
    <name type="scientific">Streptomyces sp. R39</name>
    <dbReference type="NCBI Taxonomy" id="3238631"/>
    <lineage>
        <taxon>Bacteria</taxon>
        <taxon>Bacillati</taxon>
        <taxon>Actinomycetota</taxon>
        <taxon>Actinomycetes</taxon>
        <taxon>Kitasatosporales</taxon>
        <taxon>Streptomycetaceae</taxon>
        <taxon>Streptomyces</taxon>
    </lineage>
</organism>